<dbReference type="Proteomes" id="UP000199513">
    <property type="component" value="Unassembled WGS sequence"/>
</dbReference>
<evidence type="ECO:0000313" key="2">
    <source>
        <dbReference type="EMBL" id="SFE77636.1"/>
    </source>
</evidence>
<organism evidence="2 3">
    <name type="scientific">Thermoflexibacter ruber</name>
    <dbReference type="NCBI Taxonomy" id="1003"/>
    <lineage>
        <taxon>Bacteria</taxon>
        <taxon>Pseudomonadati</taxon>
        <taxon>Bacteroidota</taxon>
        <taxon>Cytophagia</taxon>
        <taxon>Cytophagales</taxon>
        <taxon>Thermoflexibacteraceae</taxon>
        <taxon>Thermoflexibacter</taxon>
    </lineage>
</organism>
<dbReference type="RefSeq" id="WP_091541217.1">
    <property type="nucleotide sequence ID" value="NZ_FONY01000006.1"/>
</dbReference>
<evidence type="ECO:0000256" key="1">
    <source>
        <dbReference type="SAM" id="SignalP"/>
    </source>
</evidence>
<sequence length="639" mass="69651">MLNIIIKYKILSLLILCWAWLAHYQAQAQLINNGATIVIKNGASITTSSQLENQNNGQITNEGSLLIKGNLNYTSGTLINSGNITLLGNLQMNGLLTSNSNSAFILTGTSQEMNGTSSLRFWNLLVGNNLSFLNQKVTLNQNIIIANQLNLLGIGYINLNGKNINFGQTGKLVGENEQNRIREEGSGGFLQASNRTDVENIAGLGISLVSSANLGNINVKRGHDAFTNQAGQSIRRYFDITTTNPVAKDETKLTFRYFNTEIAPNQIESNLQLSESKDAGVNWQEKQGSLSEDGNFIETSDFSLVANQTSRWTIFEKNLPLRVSSNTPICSSELRLEANQIEGATYTWTGPNNFTATGRTPVIPFSTNLQSGIYKVIAKVNGSELVGETQVIIGSSLFNTETRPISCIGGADGVIRATSTHQSTLTFLLVNNNGTVLGTQTGTNAEFNNLSKGDYTIISQNNTGCQTTNKVTVTEQNFVPVDAGRDVSILRGSSIQLQATGASTYTWTPSNTLDNPNTATPTARPDVTTIYKVTGRNAQGCESTDEVTVFVLETLNVSKVLSPNNDGVNDFWTIERIEDFPNAEIVVYNRWGQEVFATKSYQNNWNGTGVNGALPEATYYYVIKIDDNKFISGFFSLVR</sequence>
<dbReference type="InterPro" id="IPR013783">
    <property type="entry name" value="Ig-like_fold"/>
</dbReference>
<dbReference type="AlphaFoldDB" id="A0A1I2DAT9"/>
<dbReference type="NCBIfam" id="TIGR04131">
    <property type="entry name" value="Bac_Flav_CTERM"/>
    <property type="match status" value="1"/>
</dbReference>
<name>A0A1I2DAT9_9BACT</name>
<accession>A0A1I2DAT9</accession>
<dbReference type="EMBL" id="FONY01000006">
    <property type="protein sequence ID" value="SFE77636.1"/>
    <property type="molecule type" value="Genomic_DNA"/>
</dbReference>
<feature type="chain" id="PRO_5011635395" evidence="1">
    <location>
        <begin position="29"/>
        <end position="639"/>
    </location>
</feature>
<keyword evidence="1" id="KW-0732">Signal</keyword>
<dbReference type="OrthoDB" id="1490014at2"/>
<dbReference type="Pfam" id="PF13585">
    <property type="entry name" value="CHU_C"/>
    <property type="match status" value="1"/>
</dbReference>
<proteinExistence type="predicted"/>
<dbReference type="STRING" id="1003.SAMN04488541_1006142"/>
<keyword evidence="3" id="KW-1185">Reference proteome</keyword>
<reference evidence="2 3" key="1">
    <citation type="submission" date="2016-10" db="EMBL/GenBank/DDBJ databases">
        <authorList>
            <person name="de Groot N.N."/>
        </authorList>
    </citation>
    <scope>NUCLEOTIDE SEQUENCE [LARGE SCALE GENOMIC DNA]</scope>
    <source>
        <strain>GEY</strain>
        <strain evidence="3">DSM 9560</strain>
    </source>
</reference>
<feature type="signal peptide" evidence="1">
    <location>
        <begin position="1"/>
        <end position="28"/>
    </location>
</feature>
<dbReference type="InterPro" id="IPR026341">
    <property type="entry name" value="T9SS_type_B"/>
</dbReference>
<gene>
    <name evidence="2" type="ORF">SAMN04488541_1006142</name>
</gene>
<protein>
    <submittedName>
        <fullName evidence="2">Gliding motility-associated C-terminal domain-containing protein</fullName>
    </submittedName>
</protein>
<dbReference type="Gene3D" id="2.60.40.10">
    <property type="entry name" value="Immunoglobulins"/>
    <property type="match status" value="1"/>
</dbReference>
<evidence type="ECO:0000313" key="3">
    <source>
        <dbReference type="Proteomes" id="UP000199513"/>
    </source>
</evidence>